<accession>A0A3M8V839</accession>
<dbReference type="AlphaFoldDB" id="A0A3M8V839"/>
<evidence type="ECO:0000313" key="2">
    <source>
        <dbReference type="Proteomes" id="UP000275401"/>
    </source>
</evidence>
<gene>
    <name evidence="1" type="ORF">EEJ42_32315</name>
</gene>
<protein>
    <submittedName>
        <fullName evidence="1">Aminoglycoside phosphotransferase family protein</fullName>
    </submittedName>
</protein>
<dbReference type="EMBL" id="RIBZ01000525">
    <property type="protein sequence ID" value="RNG12183.1"/>
    <property type="molecule type" value="Genomic_DNA"/>
</dbReference>
<keyword evidence="1" id="KW-0808">Transferase</keyword>
<dbReference type="Proteomes" id="UP000275401">
    <property type="component" value="Unassembled WGS sequence"/>
</dbReference>
<organism evidence="1 2">
    <name type="scientific">Streptomyces botrytidirepellens</name>
    <dbReference type="NCBI Taxonomy" id="2486417"/>
    <lineage>
        <taxon>Bacteria</taxon>
        <taxon>Bacillati</taxon>
        <taxon>Actinomycetota</taxon>
        <taxon>Actinomycetes</taxon>
        <taxon>Kitasatosporales</taxon>
        <taxon>Streptomycetaceae</taxon>
        <taxon>Streptomyces</taxon>
    </lineage>
</organism>
<evidence type="ECO:0000313" key="1">
    <source>
        <dbReference type="EMBL" id="RNG12183.1"/>
    </source>
</evidence>
<sequence length="34" mass="3384">MADAGFTEERARAVLAAALPRGTGDAAGARLLAL</sequence>
<name>A0A3M8V839_9ACTN</name>
<dbReference type="GO" id="GO:0016740">
    <property type="term" value="F:transferase activity"/>
    <property type="evidence" value="ECO:0007669"/>
    <property type="project" value="UniProtKB-KW"/>
</dbReference>
<keyword evidence="2" id="KW-1185">Reference proteome</keyword>
<feature type="non-terminal residue" evidence="1">
    <location>
        <position position="34"/>
    </location>
</feature>
<comment type="caution">
    <text evidence="1">The sequence shown here is derived from an EMBL/GenBank/DDBJ whole genome shotgun (WGS) entry which is preliminary data.</text>
</comment>
<reference evidence="1 2" key="1">
    <citation type="submission" date="2018-11" db="EMBL/GenBank/DDBJ databases">
        <title>The Potential of Streptomyces as Biocontrol Agents against the Tomato grey mould, Botrytis cinerea (Gray mold) Frontiers in Microbiology.</title>
        <authorList>
            <person name="Li D."/>
        </authorList>
    </citation>
    <scope>NUCLEOTIDE SEQUENCE [LARGE SCALE GENOMIC DNA]</scope>
    <source>
        <strain evidence="1 2">NEAU-LD23</strain>
    </source>
</reference>
<proteinExistence type="predicted"/>